<dbReference type="Proteomes" id="UP001163293">
    <property type="component" value="Chromosome"/>
</dbReference>
<reference evidence="2" key="1">
    <citation type="submission" date="2022-07" db="EMBL/GenBank/DDBJ databases">
        <authorList>
            <person name="Wu T."/>
        </authorList>
    </citation>
    <scope>NUCLEOTIDE SEQUENCE</scope>
    <source>
        <strain evidence="2">SD-1</strain>
    </source>
</reference>
<dbReference type="Pfam" id="PF12680">
    <property type="entry name" value="SnoaL_2"/>
    <property type="match status" value="1"/>
</dbReference>
<accession>A0AAX3EJT1</accession>
<sequence>MSDVNSWMDLYVRAWSSNEPDDIRALFTEDAIYNTRPHDTNAWRGHDAIVREWSGDSSDKPEDWTFEWTLLGRDGDTAFVQGVTTYLNGDPTYDNLWVLRFAKDGRVREFTEWYMARKSG</sequence>
<dbReference type="InterPro" id="IPR032710">
    <property type="entry name" value="NTF2-like_dom_sf"/>
</dbReference>
<dbReference type="RefSeq" id="WP_069696207.1">
    <property type="nucleotide sequence ID" value="NZ_CP043010.1"/>
</dbReference>
<keyword evidence="3" id="KW-1185">Reference proteome</keyword>
<dbReference type="InterPro" id="IPR037401">
    <property type="entry name" value="SnoaL-like"/>
</dbReference>
<dbReference type="SUPFAM" id="SSF54427">
    <property type="entry name" value="NTF2-like"/>
    <property type="match status" value="1"/>
</dbReference>
<evidence type="ECO:0000313" key="3">
    <source>
        <dbReference type="Proteomes" id="UP001163293"/>
    </source>
</evidence>
<proteinExistence type="predicted"/>
<dbReference type="Gene3D" id="3.10.450.50">
    <property type="match status" value="1"/>
</dbReference>
<name>A0AAX3EJT1_PAEUR</name>
<evidence type="ECO:0000259" key="1">
    <source>
        <dbReference type="Pfam" id="PF12680"/>
    </source>
</evidence>
<dbReference type="EMBL" id="CP101185">
    <property type="protein sequence ID" value="UYV97387.1"/>
    <property type="molecule type" value="Genomic_DNA"/>
</dbReference>
<gene>
    <name evidence="2" type="ORF">NL394_20525</name>
</gene>
<protein>
    <submittedName>
        <fullName evidence="2">Nuclear transport factor 2 family protein</fullName>
    </submittedName>
</protein>
<dbReference type="AlphaFoldDB" id="A0AAX3EJT1"/>
<organism evidence="2 3">
    <name type="scientific">Paenarthrobacter ureafaciens</name>
    <dbReference type="NCBI Taxonomy" id="37931"/>
    <lineage>
        <taxon>Bacteria</taxon>
        <taxon>Bacillati</taxon>
        <taxon>Actinomycetota</taxon>
        <taxon>Actinomycetes</taxon>
        <taxon>Micrococcales</taxon>
        <taxon>Micrococcaceae</taxon>
        <taxon>Paenarthrobacter</taxon>
    </lineage>
</organism>
<evidence type="ECO:0000313" key="2">
    <source>
        <dbReference type="EMBL" id="UYV97387.1"/>
    </source>
</evidence>
<feature type="domain" description="SnoaL-like" evidence="1">
    <location>
        <begin position="11"/>
        <end position="109"/>
    </location>
</feature>